<dbReference type="InterPro" id="IPR003812">
    <property type="entry name" value="Fido"/>
</dbReference>
<evidence type="ECO:0000259" key="1">
    <source>
        <dbReference type="PROSITE" id="PS51459"/>
    </source>
</evidence>
<dbReference type="RefSeq" id="WP_340288168.1">
    <property type="nucleotide sequence ID" value="NZ_JBBEOI010000001.1"/>
</dbReference>
<dbReference type="InterPro" id="IPR025758">
    <property type="entry name" value="Fic/DOC_N"/>
</dbReference>
<evidence type="ECO:0000313" key="3">
    <source>
        <dbReference type="Proteomes" id="UP001595685"/>
    </source>
</evidence>
<dbReference type="InterPro" id="IPR036597">
    <property type="entry name" value="Fido-like_dom_sf"/>
</dbReference>
<dbReference type="SUPFAM" id="SSF140931">
    <property type="entry name" value="Fic-like"/>
    <property type="match status" value="1"/>
</dbReference>
<dbReference type="EMBL" id="JBHRWW010000006">
    <property type="protein sequence ID" value="MFC3688900.1"/>
    <property type="molecule type" value="Genomic_DNA"/>
</dbReference>
<reference evidence="3" key="1">
    <citation type="journal article" date="2019" name="Int. J. Syst. Evol. Microbiol.">
        <title>The Global Catalogue of Microorganisms (GCM) 10K type strain sequencing project: providing services to taxonomists for standard genome sequencing and annotation.</title>
        <authorList>
            <consortium name="The Broad Institute Genomics Platform"/>
            <consortium name="The Broad Institute Genome Sequencing Center for Infectious Disease"/>
            <person name="Wu L."/>
            <person name="Ma J."/>
        </authorList>
    </citation>
    <scope>NUCLEOTIDE SEQUENCE [LARGE SCALE GENOMIC DNA]</scope>
    <source>
        <strain evidence="3">NCAIM B.02333</strain>
    </source>
</reference>
<accession>A0ABV7WHE6</accession>
<organism evidence="2 3">
    <name type="scientific">Aquipuribacter hungaricus</name>
    <dbReference type="NCBI Taxonomy" id="545624"/>
    <lineage>
        <taxon>Bacteria</taxon>
        <taxon>Bacillati</taxon>
        <taxon>Actinomycetota</taxon>
        <taxon>Actinomycetes</taxon>
        <taxon>Micrococcales</taxon>
        <taxon>Intrasporangiaceae</taxon>
        <taxon>Aquipuribacter</taxon>
    </lineage>
</organism>
<dbReference type="Pfam" id="PF02661">
    <property type="entry name" value="Fic"/>
    <property type="match status" value="1"/>
</dbReference>
<comment type="caution">
    <text evidence="2">The sequence shown here is derived from an EMBL/GenBank/DDBJ whole genome shotgun (WGS) entry which is preliminary data.</text>
</comment>
<name>A0ABV7WHE6_9MICO</name>
<protein>
    <submittedName>
        <fullName evidence="2">Fic family protein</fullName>
    </submittedName>
</protein>
<feature type="domain" description="Fido" evidence="1">
    <location>
        <begin position="97"/>
        <end position="249"/>
    </location>
</feature>
<proteinExistence type="predicted"/>
<dbReference type="PANTHER" id="PTHR13504">
    <property type="entry name" value="FIDO DOMAIN-CONTAINING PROTEIN DDB_G0283145"/>
    <property type="match status" value="1"/>
</dbReference>
<evidence type="ECO:0000313" key="2">
    <source>
        <dbReference type="EMBL" id="MFC3688900.1"/>
    </source>
</evidence>
<dbReference type="InterPro" id="IPR040198">
    <property type="entry name" value="Fido_containing"/>
</dbReference>
<dbReference type="Pfam" id="PF13784">
    <property type="entry name" value="Fic_N"/>
    <property type="match status" value="1"/>
</dbReference>
<gene>
    <name evidence="2" type="ORF">ACFOLH_11155</name>
</gene>
<dbReference type="PANTHER" id="PTHR13504:SF38">
    <property type="entry name" value="FIDO DOMAIN-CONTAINING PROTEIN"/>
    <property type="match status" value="1"/>
</dbReference>
<dbReference type="PROSITE" id="PS51459">
    <property type="entry name" value="FIDO"/>
    <property type="match status" value="1"/>
</dbReference>
<dbReference type="InterPro" id="IPR026287">
    <property type="entry name" value="SoFic-like"/>
</dbReference>
<sequence length="351" mass="39038">MPEVSPRAWAAVAQATGALGQLRQACASLPNPRLLIQPALIREALDTSALEGTYAALPEVLEARLPQTRPTSAEVLEIRAYERMANAAFEWVTERPLSVNMLCDLQGILAEGSRVPVKDAGQVRRHQVVIGPRDCTVREARYIPPPPDDRLTSGLEQWTRWINADSFLPGPLKAAVAHYQFESLHPFGDGNGRVGRLVATLQLLQSGDLKEPAITLSPWFLKRRTEYQDHLLRVSQTGEWDPWVEFFCLAICEQARRAVSVVDQLMDWLSESRAALNSRHWSGVVVQIVEDLIDWPMISMPFVAEKYGVSGPTAKSAVDRLVEVAILKQVSEGPYRRIFGATPVMDLVESL</sequence>
<dbReference type="Gene3D" id="1.10.3290.10">
    <property type="entry name" value="Fido-like domain"/>
    <property type="match status" value="1"/>
</dbReference>
<keyword evidence="3" id="KW-1185">Reference proteome</keyword>
<dbReference type="Proteomes" id="UP001595685">
    <property type="component" value="Unassembled WGS sequence"/>
</dbReference>
<dbReference type="PIRSF" id="PIRSF038925">
    <property type="entry name" value="AMP-prot_trans"/>
    <property type="match status" value="1"/>
</dbReference>